<feature type="transmembrane region" description="Helical" evidence="13">
    <location>
        <begin position="6"/>
        <end position="22"/>
    </location>
</feature>
<evidence type="ECO:0000256" key="6">
    <source>
        <dbReference type="ARBA" id="ARBA00022692"/>
    </source>
</evidence>
<dbReference type="PANTHER" id="PTHR12428">
    <property type="entry name" value="OXA1"/>
    <property type="match status" value="1"/>
</dbReference>
<dbReference type="Gene3D" id="2.70.98.90">
    <property type="match status" value="1"/>
</dbReference>
<evidence type="ECO:0000256" key="9">
    <source>
        <dbReference type="ARBA" id="ARBA00023136"/>
    </source>
</evidence>
<dbReference type="NCBIfam" id="TIGR03593">
    <property type="entry name" value="yidC_nterm"/>
    <property type="match status" value="1"/>
</dbReference>
<keyword evidence="5 13" id="KW-1003">Cell membrane</keyword>
<evidence type="ECO:0000256" key="1">
    <source>
        <dbReference type="ARBA" id="ARBA00004429"/>
    </source>
</evidence>
<evidence type="ECO:0000256" key="3">
    <source>
        <dbReference type="ARBA" id="ARBA00015325"/>
    </source>
</evidence>
<accession>A0A519BIU1</accession>
<dbReference type="Pfam" id="PF14849">
    <property type="entry name" value="YidC_periplas"/>
    <property type="match status" value="1"/>
</dbReference>
<feature type="domain" description="Membrane insertase YidC N-terminal" evidence="15">
    <location>
        <begin position="79"/>
        <end position="327"/>
    </location>
</feature>
<proteinExistence type="inferred from homology"/>
<evidence type="ECO:0000256" key="8">
    <source>
        <dbReference type="ARBA" id="ARBA00022989"/>
    </source>
</evidence>
<dbReference type="CDD" id="cd20070">
    <property type="entry name" value="5TM_YidC_Alb3"/>
    <property type="match status" value="1"/>
</dbReference>
<dbReference type="Proteomes" id="UP000316562">
    <property type="component" value="Unassembled WGS sequence"/>
</dbReference>
<comment type="subunit">
    <text evidence="13">Interacts with the Sec translocase complex via SecD. Specifically interacts with transmembrane segments of nascent integral membrane proteins during membrane integration.</text>
</comment>
<keyword evidence="8 13" id="KW-1133">Transmembrane helix</keyword>
<keyword evidence="6 13" id="KW-0812">Transmembrane</keyword>
<dbReference type="InterPro" id="IPR038221">
    <property type="entry name" value="YidC_periplasmic_sf"/>
</dbReference>
<dbReference type="GO" id="GO:0032977">
    <property type="term" value="F:membrane insertase activity"/>
    <property type="evidence" value="ECO:0007669"/>
    <property type="project" value="InterPro"/>
</dbReference>
<feature type="transmembrane region" description="Helical" evidence="13">
    <location>
        <begin position="479"/>
        <end position="502"/>
    </location>
</feature>
<dbReference type="GO" id="GO:0005886">
    <property type="term" value="C:plasma membrane"/>
    <property type="evidence" value="ECO:0007669"/>
    <property type="project" value="UniProtKB-SubCell"/>
</dbReference>
<protein>
    <recommendedName>
        <fullName evidence="3 13">Membrane protein insertase YidC</fullName>
    </recommendedName>
    <alternativeName>
        <fullName evidence="12 13">Foldase YidC</fullName>
    </alternativeName>
    <alternativeName>
        <fullName evidence="11 13">Membrane integrase YidC</fullName>
    </alternativeName>
    <alternativeName>
        <fullName evidence="13">Membrane protein YidC</fullName>
    </alternativeName>
</protein>
<dbReference type="GO" id="GO:0015031">
    <property type="term" value="P:protein transport"/>
    <property type="evidence" value="ECO:0007669"/>
    <property type="project" value="UniProtKB-KW"/>
</dbReference>
<dbReference type="InterPro" id="IPR028055">
    <property type="entry name" value="YidC/Oxa/ALB_C"/>
</dbReference>
<evidence type="ECO:0000256" key="4">
    <source>
        <dbReference type="ARBA" id="ARBA00022448"/>
    </source>
</evidence>
<evidence type="ECO:0000256" key="2">
    <source>
        <dbReference type="ARBA" id="ARBA00010527"/>
    </source>
</evidence>
<dbReference type="PRINTS" id="PR01900">
    <property type="entry name" value="YIDCPROTEIN"/>
</dbReference>
<reference evidence="16 17" key="1">
    <citation type="journal article" date="2019" name="ISME J.">
        <title>Insights into ecological role of a new deltaproteobacterial order Candidatus Acidulodesulfobacterales by metagenomics and metatranscriptomics.</title>
        <authorList>
            <person name="Tan S."/>
            <person name="Liu J."/>
            <person name="Fang Y."/>
            <person name="Hedlund B.P."/>
            <person name="Lian Z.H."/>
            <person name="Huang L.Y."/>
            <person name="Li J.T."/>
            <person name="Huang L.N."/>
            <person name="Li W.J."/>
            <person name="Jiang H.C."/>
            <person name="Dong H.L."/>
            <person name="Shu W.S."/>
        </authorList>
    </citation>
    <scope>NUCLEOTIDE SEQUENCE [LARGE SCALE GENOMIC DNA]</scope>
    <source>
        <strain evidence="16">AP2</strain>
    </source>
</reference>
<comment type="function">
    <text evidence="13">Required for the insertion and/or proper folding and/or complex formation of integral membrane proteins into the membrane. Involved in integration of membrane proteins that insert both dependently and independently of the Sec translocase complex, as well as at least some lipoproteins. Aids folding of multispanning membrane proteins.</text>
</comment>
<evidence type="ECO:0000313" key="17">
    <source>
        <dbReference type="Proteomes" id="UP000316562"/>
    </source>
</evidence>
<dbReference type="Pfam" id="PF02096">
    <property type="entry name" value="60KD_IMP"/>
    <property type="match status" value="1"/>
</dbReference>
<comment type="caution">
    <text evidence="16">The sequence shown here is derived from an EMBL/GenBank/DDBJ whole genome shotgun (WGS) entry which is preliminary data.</text>
</comment>
<dbReference type="AlphaFoldDB" id="A0A519BIU1"/>
<evidence type="ECO:0000256" key="5">
    <source>
        <dbReference type="ARBA" id="ARBA00022475"/>
    </source>
</evidence>
<keyword evidence="10 13" id="KW-0143">Chaperone</keyword>
<dbReference type="HAMAP" id="MF_01810">
    <property type="entry name" value="YidC_type1"/>
    <property type="match status" value="1"/>
</dbReference>
<feature type="transmembrane region" description="Helical" evidence="13">
    <location>
        <begin position="316"/>
        <end position="334"/>
    </location>
</feature>
<dbReference type="PRINTS" id="PR00701">
    <property type="entry name" value="60KDINNERMP"/>
</dbReference>
<comment type="similarity">
    <text evidence="2 13">Belongs to the OXA1/ALB3/YidC family. Type 1 subfamily.</text>
</comment>
<dbReference type="EMBL" id="SGBC01000001">
    <property type="protein sequence ID" value="RZD17188.1"/>
    <property type="molecule type" value="Genomic_DNA"/>
</dbReference>
<evidence type="ECO:0000313" key="16">
    <source>
        <dbReference type="EMBL" id="RZD17188.1"/>
    </source>
</evidence>
<dbReference type="InterPro" id="IPR001708">
    <property type="entry name" value="YidC/ALB3/OXA1/COX18"/>
</dbReference>
<keyword evidence="7 13" id="KW-0653">Protein transport</keyword>
<dbReference type="CDD" id="cd19961">
    <property type="entry name" value="EcYidC-like_peri"/>
    <property type="match status" value="1"/>
</dbReference>
<dbReference type="InterPro" id="IPR028053">
    <property type="entry name" value="Membr_insert_YidC_N"/>
</dbReference>
<evidence type="ECO:0000256" key="7">
    <source>
        <dbReference type="ARBA" id="ARBA00022927"/>
    </source>
</evidence>
<evidence type="ECO:0000256" key="12">
    <source>
        <dbReference type="ARBA" id="ARBA00033342"/>
    </source>
</evidence>
<evidence type="ECO:0000259" key="15">
    <source>
        <dbReference type="Pfam" id="PF14849"/>
    </source>
</evidence>
<feature type="domain" description="Membrane insertase YidC/Oxa/ALB C-terminal" evidence="14">
    <location>
        <begin position="340"/>
        <end position="518"/>
    </location>
</feature>
<gene>
    <name evidence="13" type="primary">yidC</name>
    <name evidence="16" type="ORF">EVJ46_02865</name>
</gene>
<dbReference type="NCBIfam" id="TIGR03592">
    <property type="entry name" value="yidC_oxa1_cterm"/>
    <property type="match status" value="1"/>
</dbReference>
<evidence type="ECO:0000256" key="11">
    <source>
        <dbReference type="ARBA" id="ARBA00033245"/>
    </source>
</evidence>
<dbReference type="InterPro" id="IPR047196">
    <property type="entry name" value="YidC_ALB_C"/>
</dbReference>
<dbReference type="InterPro" id="IPR019998">
    <property type="entry name" value="Membr_insert_YidC"/>
</dbReference>
<name>A0A519BIU1_ACIG2</name>
<evidence type="ECO:0000256" key="13">
    <source>
        <dbReference type="HAMAP-Rule" id="MF_01810"/>
    </source>
</evidence>
<feature type="transmembrane region" description="Helical" evidence="13">
    <location>
        <begin position="340"/>
        <end position="363"/>
    </location>
</feature>
<dbReference type="PANTHER" id="PTHR12428:SF65">
    <property type="entry name" value="CYTOCHROME C OXIDASE ASSEMBLY PROTEIN COX18, MITOCHONDRIAL"/>
    <property type="match status" value="1"/>
</dbReference>
<comment type="subcellular location">
    <subcellularLocation>
        <location evidence="1">Cell inner membrane</location>
        <topology evidence="1">Multi-pass membrane protein</topology>
    </subcellularLocation>
    <subcellularLocation>
        <location evidence="13">Cell membrane</location>
        <topology evidence="13">Multi-pass membrane protein</topology>
    </subcellularLocation>
</comment>
<keyword evidence="9 13" id="KW-0472">Membrane</keyword>
<organism evidence="16 17">
    <name type="scientific">Acididesulfobacter guangdongensis</name>
    <dbReference type="NCBI Taxonomy" id="2597225"/>
    <lineage>
        <taxon>Bacteria</taxon>
        <taxon>Deltaproteobacteria</taxon>
        <taxon>Candidatus Acidulodesulfobacterales</taxon>
        <taxon>Candidatus Acididesulfobacter</taxon>
    </lineage>
</organism>
<evidence type="ECO:0000259" key="14">
    <source>
        <dbReference type="Pfam" id="PF02096"/>
    </source>
</evidence>
<sequence>MEKRVIIAVILSIALIVGWGYFMPQPAKNNVKAPSINNKKLSSGISSSNVKINLKKSSVNLKNKKKLSILTIPEKKVIFQNKLLKAGFYIPEGSIYSLSLKKYYYSPNNIKDKVNLQNVSKINKVINFIPSQKFSSITFVGKKIKKDSLKFIYEINKKILLIKKYEFSKKHNQRYLIKLIIYAKNISKLPVLFSGNLNLSAGLNPNIKGKTNYLNYSSIIDINNKTITLNSIKPVKYTGDISFAGFSSKYFLLSVVNPGNSAVYYKHNNIAGYKFHKKLLIAPGKSKQIIYNIFAGPKKLSLLDPVGYNVSSTLNFGFFSFLAIPLLHILEFFYKFVHNYGLAIILLVLCIRIVFYPLTYTGFKSMKQMQKLTPKINELREKYKDNKAELNKRIMEMYKESKVNPLGGCLPMLLQIPVFYGLYTTLGTSIQLRNAPLILWIHNLAAPDPYYVLPILMGVTMLISQKMNPMVGDPTQAKIMLILPIVFTFIFINFPAGLLLYWTVNNILTIVQQYIINKKFA</sequence>
<dbReference type="GO" id="GO:0051205">
    <property type="term" value="P:protein insertion into membrane"/>
    <property type="evidence" value="ECO:0007669"/>
    <property type="project" value="TreeGrafter"/>
</dbReference>
<evidence type="ECO:0000256" key="10">
    <source>
        <dbReference type="ARBA" id="ARBA00023186"/>
    </source>
</evidence>
<keyword evidence="4 13" id="KW-0813">Transport</keyword>